<accession>A0A426DJE9</accession>
<dbReference type="EMBL" id="RHJS01000002">
    <property type="protein sequence ID" value="RRK32753.1"/>
    <property type="molecule type" value="Genomic_DNA"/>
</dbReference>
<keyword evidence="2" id="KW-1185">Reference proteome</keyword>
<protein>
    <submittedName>
        <fullName evidence="1">Uncharacterized protein</fullName>
    </submittedName>
</protein>
<organism evidence="1 2">
    <name type="scientific">Schaedlerella arabinosiphila</name>
    <dbReference type="NCBI Taxonomy" id="2044587"/>
    <lineage>
        <taxon>Bacteria</taxon>
        <taxon>Bacillati</taxon>
        <taxon>Bacillota</taxon>
        <taxon>Clostridia</taxon>
        <taxon>Lachnospirales</taxon>
        <taxon>Lachnospiraceae</taxon>
        <taxon>Schaedlerella</taxon>
    </lineage>
</organism>
<evidence type="ECO:0000313" key="1">
    <source>
        <dbReference type="EMBL" id="RRK32753.1"/>
    </source>
</evidence>
<proteinExistence type="predicted"/>
<name>A0A426DJE9_9FIRM</name>
<dbReference type="AlphaFoldDB" id="A0A426DJE9"/>
<sequence>MAGFVLHWNYTENLSLAAFLHTMVYRKPAAGSFSACYGTYIYKYRLPRGGVRAPGNAAKRDTR</sequence>
<gene>
    <name evidence="1" type="ORF">EBB54_16350</name>
</gene>
<reference evidence="1" key="1">
    <citation type="submission" date="2018-10" db="EMBL/GenBank/DDBJ databases">
        <title>Schaedlerella arabinophila gen. nov. sp. nov., isolated from the mouse intestinal tract and comparative analysis with the genome of the closely related altered Schaedler flora strain ASF502.</title>
        <authorList>
            <person name="Miyake S."/>
            <person name="Soh M."/>
            <person name="Seedorf H."/>
        </authorList>
    </citation>
    <scope>NUCLEOTIDE SEQUENCE [LARGE SCALE GENOMIC DNA]</scope>
    <source>
        <strain evidence="1">DSM 106076</strain>
    </source>
</reference>
<comment type="caution">
    <text evidence="1">The sequence shown here is derived from an EMBL/GenBank/DDBJ whole genome shotgun (WGS) entry which is preliminary data.</text>
</comment>
<evidence type="ECO:0000313" key="2">
    <source>
        <dbReference type="Proteomes" id="UP000274920"/>
    </source>
</evidence>
<dbReference type="Proteomes" id="UP000274920">
    <property type="component" value="Unassembled WGS sequence"/>
</dbReference>